<comment type="cofactor">
    <cofactor evidence="1">
        <name>a divalent metal cation</name>
        <dbReference type="ChEBI" id="CHEBI:60240"/>
    </cofactor>
</comment>
<feature type="domain" description="DDE Tnp4" evidence="3">
    <location>
        <begin position="62"/>
        <end position="139"/>
    </location>
</feature>
<organism evidence="4 5">
    <name type="scientific">Alligator mississippiensis</name>
    <name type="common">American alligator</name>
    <dbReference type="NCBI Taxonomy" id="8496"/>
    <lineage>
        <taxon>Eukaryota</taxon>
        <taxon>Metazoa</taxon>
        <taxon>Chordata</taxon>
        <taxon>Craniata</taxon>
        <taxon>Vertebrata</taxon>
        <taxon>Euteleostomi</taxon>
        <taxon>Archelosauria</taxon>
        <taxon>Archosauria</taxon>
        <taxon>Crocodylia</taxon>
        <taxon>Alligatoridae</taxon>
        <taxon>Alligatorinae</taxon>
        <taxon>Alligator</taxon>
    </lineage>
</organism>
<dbReference type="Proteomes" id="UP000050525">
    <property type="component" value="Unassembled WGS sequence"/>
</dbReference>
<dbReference type="Pfam" id="PF13359">
    <property type="entry name" value="DDE_Tnp_4"/>
    <property type="match status" value="1"/>
</dbReference>
<evidence type="ECO:0000313" key="5">
    <source>
        <dbReference type="Proteomes" id="UP000050525"/>
    </source>
</evidence>
<evidence type="ECO:0000256" key="1">
    <source>
        <dbReference type="ARBA" id="ARBA00001968"/>
    </source>
</evidence>
<evidence type="ECO:0000259" key="3">
    <source>
        <dbReference type="Pfam" id="PF13359"/>
    </source>
</evidence>
<proteinExistence type="predicted"/>
<reference evidence="4 5" key="1">
    <citation type="journal article" date="2012" name="Genome Biol.">
        <title>Sequencing three crocodilian genomes to illuminate the evolution of archosaurs and amniotes.</title>
        <authorList>
            <person name="St John J.A."/>
            <person name="Braun E.L."/>
            <person name="Isberg S.R."/>
            <person name="Miles L.G."/>
            <person name="Chong A.Y."/>
            <person name="Gongora J."/>
            <person name="Dalzell P."/>
            <person name="Moran C."/>
            <person name="Bed'hom B."/>
            <person name="Abzhanov A."/>
            <person name="Burgess S.C."/>
            <person name="Cooksey A.M."/>
            <person name="Castoe T.A."/>
            <person name="Crawford N.G."/>
            <person name="Densmore L.D."/>
            <person name="Drew J.C."/>
            <person name="Edwards S.V."/>
            <person name="Faircloth B.C."/>
            <person name="Fujita M.K."/>
            <person name="Greenwold M.J."/>
            <person name="Hoffmann F.G."/>
            <person name="Howard J.M."/>
            <person name="Iguchi T."/>
            <person name="Janes D.E."/>
            <person name="Khan S.Y."/>
            <person name="Kohno S."/>
            <person name="de Koning A.J."/>
            <person name="Lance S.L."/>
            <person name="McCarthy F.M."/>
            <person name="McCormack J.E."/>
            <person name="Merchant M.E."/>
            <person name="Peterson D.G."/>
            <person name="Pollock D.D."/>
            <person name="Pourmand N."/>
            <person name="Raney B.J."/>
            <person name="Roessler K.A."/>
            <person name="Sanford J.R."/>
            <person name="Sawyer R.H."/>
            <person name="Schmidt C.J."/>
            <person name="Triplett E.W."/>
            <person name="Tuberville T.D."/>
            <person name="Venegas-Anaya M."/>
            <person name="Howard J.T."/>
            <person name="Jarvis E.D."/>
            <person name="Guillette L.J.Jr."/>
            <person name="Glenn T.C."/>
            <person name="Green R.E."/>
            <person name="Ray D.A."/>
        </authorList>
    </citation>
    <scope>NUCLEOTIDE SEQUENCE [LARGE SCALE GENOMIC DNA]</scope>
    <source>
        <strain evidence="4">KSC_2009_1</strain>
    </source>
</reference>
<dbReference type="GO" id="GO:0046872">
    <property type="term" value="F:metal ion binding"/>
    <property type="evidence" value="ECO:0007669"/>
    <property type="project" value="UniProtKB-KW"/>
</dbReference>
<protein>
    <recommendedName>
        <fullName evidence="3">DDE Tnp4 domain-containing protein</fullName>
    </recommendedName>
</protein>
<dbReference type="STRING" id="8496.A0A151MQ73"/>
<dbReference type="EMBL" id="AKHW03005461">
    <property type="protein sequence ID" value="KYO26662.1"/>
    <property type="molecule type" value="Genomic_DNA"/>
</dbReference>
<evidence type="ECO:0000256" key="2">
    <source>
        <dbReference type="ARBA" id="ARBA00022723"/>
    </source>
</evidence>
<comment type="caution">
    <text evidence="4">The sequence shown here is derived from an EMBL/GenBank/DDBJ whole genome shotgun (WGS) entry which is preliminary data.</text>
</comment>
<accession>A0A151MQ73</accession>
<gene>
    <name evidence="4" type="ORF">Y1Q_0019142</name>
</gene>
<dbReference type="AlphaFoldDB" id="A0A151MQ73"/>
<name>A0A151MQ73_ALLMI</name>
<evidence type="ECO:0000313" key="4">
    <source>
        <dbReference type="EMBL" id="KYO26662.1"/>
    </source>
</evidence>
<keyword evidence="5" id="KW-1185">Reference proteome</keyword>
<dbReference type="InterPro" id="IPR027806">
    <property type="entry name" value="HARBI1_dom"/>
</dbReference>
<keyword evidence="2" id="KW-0479">Metal-binding</keyword>
<sequence length="207" mass="23143">MHQVAPNVERQDTVMHLALTLEKHMAKAIMRFAHLPASGLIQAQTFAPGVQDLTLGDVNIPLVIMADAAYLLLSWLMCPFPGPLDARQQRYNEALACCQCTVEQAFGHLKGHWRSLTICLEAAPQHIPCIITLACVLHNMYESRGEVFEPQSMEEACCVSQCTQQQLQQSWPARHSVTDEEHPVQQQHLGTRVQEPIASHLLAYPSE</sequence>